<accession>A0A8H5FTF1</accession>
<name>A0A8H5FTF1_9AGAR</name>
<dbReference type="AlphaFoldDB" id="A0A8H5FTF1"/>
<dbReference type="EMBL" id="JAACJO010000019">
    <property type="protein sequence ID" value="KAF5348536.1"/>
    <property type="molecule type" value="Genomic_DNA"/>
</dbReference>
<gene>
    <name evidence="1" type="ORF">D9756_009547</name>
</gene>
<proteinExistence type="predicted"/>
<organism evidence="1 2">
    <name type="scientific">Leucocoprinus leucothites</name>
    <dbReference type="NCBI Taxonomy" id="201217"/>
    <lineage>
        <taxon>Eukaryota</taxon>
        <taxon>Fungi</taxon>
        <taxon>Dikarya</taxon>
        <taxon>Basidiomycota</taxon>
        <taxon>Agaricomycotina</taxon>
        <taxon>Agaricomycetes</taxon>
        <taxon>Agaricomycetidae</taxon>
        <taxon>Agaricales</taxon>
        <taxon>Agaricineae</taxon>
        <taxon>Agaricaceae</taxon>
        <taxon>Leucocoprinus</taxon>
    </lineage>
</organism>
<keyword evidence="2" id="KW-1185">Reference proteome</keyword>
<reference evidence="1 2" key="1">
    <citation type="journal article" date="2020" name="ISME J.">
        <title>Uncovering the hidden diversity of litter-decomposition mechanisms in mushroom-forming fungi.</title>
        <authorList>
            <person name="Floudas D."/>
            <person name="Bentzer J."/>
            <person name="Ahren D."/>
            <person name="Johansson T."/>
            <person name="Persson P."/>
            <person name="Tunlid A."/>
        </authorList>
    </citation>
    <scope>NUCLEOTIDE SEQUENCE [LARGE SCALE GENOMIC DNA]</scope>
    <source>
        <strain evidence="1 2">CBS 146.42</strain>
    </source>
</reference>
<evidence type="ECO:0000313" key="2">
    <source>
        <dbReference type="Proteomes" id="UP000559027"/>
    </source>
</evidence>
<comment type="caution">
    <text evidence="1">The sequence shown here is derived from an EMBL/GenBank/DDBJ whole genome shotgun (WGS) entry which is preliminary data.</text>
</comment>
<sequence length="489" mass="55410">MVDSHVVDLALFGKTYRTLFIIGEYVPCSDNPRADRLNMRGRMLLTDFVSGFYEIRKVTRSAVTMVRKLKVQAQLEIRAFKSAPQAQDHAKDIAQNLRSALEKLQSDGMKQLKDLGAKILEYRDEIVTPEVDALEAKIKGLEERRYGGIAAITNKITMKLISSNSETAVGQVSTLAIARSELSAAQEISSRATQTRFNMHTCTLNWERLYSDIRGIYYKEISDLLAAEDMTPQRRAKINEEFDVLLDVLLNLTKEMDRVYDVIEAEFGPDRDINRRVEAFRIALPRTSSILKQLSLSQNTVEKHYREQFLKEIRSLAKYALAQLRRVEGVLSSWMIYTGSGSTEPLSFIDDAHEMCTKTTEFFERNWRASATRLRAVLLTKGKKRGSKKNGNSDETEPSGILALSSSSEALRALDDLEETFFAITGFAIRFAMDLMFYDRRLQDETSPKNLSQLLVDPFDVSQDIAEKAHEKLEDEIARLLPVAGSDSD</sequence>
<dbReference type="OrthoDB" id="10464337at2759"/>
<dbReference type="Proteomes" id="UP000559027">
    <property type="component" value="Unassembled WGS sequence"/>
</dbReference>
<protein>
    <submittedName>
        <fullName evidence="1">Uncharacterized protein</fullName>
    </submittedName>
</protein>
<evidence type="ECO:0000313" key="1">
    <source>
        <dbReference type="EMBL" id="KAF5348536.1"/>
    </source>
</evidence>